<organism evidence="3 4">
    <name type="scientific">Candidatus Venteria ishoeyi</name>
    <dbReference type="NCBI Taxonomy" id="1899563"/>
    <lineage>
        <taxon>Bacteria</taxon>
        <taxon>Pseudomonadati</taxon>
        <taxon>Pseudomonadota</taxon>
        <taxon>Gammaproteobacteria</taxon>
        <taxon>Thiotrichales</taxon>
        <taxon>Thiotrichaceae</taxon>
        <taxon>Venteria</taxon>
    </lineage>
</organism>
<dbReference type="RefSeq" id="WP_103919213.1">
    <property type="nucleotide sequence ID" value="NZ_FMSV02000180.1"/>
</dbReference>
<dbReference type="Proteomes" id="UP000236724">
    <property type="component" value="Unassembled WGS sequence"/>
</dbReference>
<sequence length="327" mass="36892">MPDKIIAAYQIVTPMFLGDAEQGLAPVNSMSFKGLMRFWWRALNWRRVDGNSSEEQLKDLHRAEAQLFGTANHQHYPDNGQSLFILQVKHHCRQTCSGKNYPAPYKSQSAYLGFGLFKMGEHKDRDAWDKHKHAFTVSLILSPHISTEQSAQLLEVLQAIGLWGSLGSRSRNGFGSIALASLTQNSQSLDVDIKDSMDYDNKIEALLNLHRQQRGLPPYTALSRDVKFTTSKKYYPDAISAHNAIGQAYYNLRGKDGTVSRPERVVFGLPLAKQDTENRRASPLFIHIHPVGKQFVILLLYIPAKFHTDNRYGTINDSPVIELLGKI</sequence>
<dbReference type="NCBIfam" id="TIGR01894">
    <property type="entry name" value="cas_TM1795_cmr1"/>
    <property type="match status" value="1"/>
</dbReference>
<name>A0A1H6F878_9GAMM</name>
<keyword evidence="4" id="KW-1185">Reference proteome</keyword>
<dbReference type="OrthoDB" id="190500at2"/>
<dbReference type="AlphaFoldDB" id="A0A1H6F878"/>
<evidence type="ECO:0000256" key="1">
    <source>
        <dbReference type="ARBA" id="ARBA00023118"/>
    </source>
</evidence>
<keyword evidence="1" id="KW-0051">Antiviral defense</keyword>
<evidence type="ECO:0000259" key="2">
    <source>
        <dbReference type="Pfam" id="PF03787"/>
    </source>
</evidence>
<evidence type="ECO:0000313" key="4">
    <source>
        <dbReference type="Proteomes" id="UP000236724"/>
    </source>
</evidence>
<gene>
    <name evidence="3" type="ORF">MBHS_01107</name>
</gene>
<accession>A0A1H6F878</accession>
<dbReference type="InterPro" id="IPR007522">
    <property type="entry name" value="CRISPR-assoc_prot_TM1795"/>
</dbReference>
<evidence type="ECO:0000313" key="3">
    <source>
        <dbReference type="EMBL" id="SEH05254.1"/>
    </source>
</evidence>
<dbReference type="InterPro" id="IPR005537">
    <property type="entry name" value="RAMP_III_fam"/>
</dbReference>
<proteinExistence type="predicted"/>
<dbReference type="EMBL" id="FMSV02000180">
    <property type="protein sequence ID" value="SEH05254.1"/>
    <property type="molecule type" value="Genomic_DNA"/>
</dbReference>
<dbReference type="Pfam" id="PF03787">
    <property type="entry name" value="RAMPs"/>
    <property type="match status" value="1"/>
</dbReference>
<protein>
    <recommendedName>
        <fullName evidence="2">CRISPR type III-associated protein domain-containing protein</fullName>
    </recommendedName>
</protein>
<dbReference type="GO" id="GO:0051607">
    <property type="term" value="P:defense response to virus"/>
    <property type="evidence" value="ECO:0007669"/>
    <property type="project" value="UniProtKB-KW"/>
</dbReference>
<reference evidence="3 4" key="1">
    <citation type="submission" date="2016-10" db="EMBL/GenBank/DDBJ databases">
        <authorList>
            <person name="de Groot N.N."/>
        </authorList>
    </citation>
    <scope>NUCLEOTIDE SEQUENCE [LARGE SCALE GENOMIC DNA]</scope>
    <source>
        <strain evidence="3">MBHS1</strain>
    </source>
</reference>
<feature type="domain" description="CRISPR type III-associated protein" evidence="2">
    <location>
        <begin position="11"/>
        <end position="177"/>
    </location>
</feature>